<dbReference type="EC" id="4.2.1.-" evidence="1"/>
<proteinExistence type="predicted"/>
<dbReference type="KEGG" id="lxl:KDY119_03678"/>
<dbReference type="GO" id="GO:0016829">
    <property type="term" value="F:lyase activity"/>
    <property type="evidence" value="ECO:0007669"/>
    <property type="project" value="UniProtKB-KW"/>
</dbReference>
<evidence type="ECO:0000313" key="2">
    <source>
        <dbReference type="Proteomes" id="UP000326702"/>
    </source>
</evidence>
<protein>
    <submittedName>
        <fullName evidence="1">Gamma carbonic anhydrase-like 1, mitochondrial</fullName>
        <ecNumber evidence="1">4.2.1.-</ecNumber>
    </submittedName>
</protein>
<dbReference type="PANTHER" id="PTHR13061:SF29">
    <property type="entry name" value="GAMMA CARBONIC ANHYDRASE-LIKE 1, MITOCHONDRIAL-RELATED"/>
    <property type="match status" value="1"/>
</dbReference>
<dbReference type="Gene3D" id="2.160.10.10">
    <property type="entry name" value="Hexapeptide repeat proteins"/>
    <property type="match status" value="1"/>
</dbReference>
<gene>
    <name evidence="1" type="ORF">KDY119_03678</name>
</gene>
<reference evidence="1 2" key="1">
    <citation type="submission" date="2019-10" db="EMBL/GenBank/DDBJ databases">
        <title>Genome sequence of Luteimicrobium xylanilyticum HY-24.</title>
        <authorList>
            <person name="Kim D.Y."/>
            <person name="Park H.-Y."/>
        </authorList>
    </citation>
    <scope>NUCLEOTIDE SEQUENCE [LARGE SCALE GENOMIC DNA]</scope>
    <source>
        <strain evidence="1 2">HY-24</strain>
    </source>
</reference>
<name>A0A5P9QGD5_9MICO</name>
<dbReference type="RefSeq" id="WP_036955462.1">
    <property type="nucleotide sequence ID" value="NZ_BAABIH010000009.1"/>
</dbReference>
<dbReference type="EMBL" id="CP045529">
    <property type="protein sequence ID" value="QFV00143.1"/>
    <property type="molecule type" value="Genomic_DNA"/>
</dbReference>
<keyword evidence="1" id="KW-0456">Lyase</keyword>
<organism evidence="1 2">
    <name type="scientific">Luteimicrobium xylanilyticum</name>
    <dbReference type="NCBI Taxonomy" id="1133546"/>
    <lineage>
        <taxon>Bacteria</taxon>
        <taxon>Bacillati</taxon>
        <taxon>Actinomycetota</taxon>
        <taxon>Actinomycetes</taxon>
        <taxon>Micrococcales</taxon>
        <taxon>Luteimicrobium</taxon>
    </lineage>
</organism>
<evidence type="ECO:0000313" key="1">
    <source>
        <dbReference type="EMBL" id="QFV00143.1"/>
    </source>
</evidence>
<dbReference type="SUPFAM" id="SSF51161">
    <property type="entry name" value="Trimeric LpxA-like enzymes"/>
    <property type="match status" value="1"/>
</dbReference>
<accession>A0A5P9QGD5</accession>
<dbReference type="OrthoDB" id="9803036at2"/>
<dbReference type="Proteomes" id="UP000326702">
    <property type="component" value="Chromosome"/>
</dbReference>
<dbReference type="InterPro" id="IPR047324">
    <property type="entry name" value="LbH_gamma_CA-like"/>
</dbReference>
<keyword evidence="2" id="KW-1185">Reference proteome</keyword>
<dbReference type="AlphaFoldDB" id="A0A5P9QGD5"/>
<dbReference type="InterPro" id="IPR050484">
    <property type="entry name" value="Transf_Hexapept/Carb_Anhydrase"/>
</dbReference>
<sequence>MILRLGDRVPDVAGTAWVADGATVVGSVTLGEHVGVFYGAVLRGDMQPITIGDRSNLQDGVVVHTDPGFPVTVGSGVSVGHNAVLHGCTVDDDVLVGMGATVLNGAHVGAGSLIGANALVPEGAQIPPGSLVVGLPARVVRPLGDDELQHVRDNADAYVELTRQHAEDARPLGS</sequence>
<dbReference type="CDD" id="cd04645">
    <property type="entry name" value="LbH_gamma_CA_like"/>
    <property type="match status" value="1"/>
</dbReference>
<dbReference type="InterPro" id="IPR011004">
    <property type="entry name" value="Trimer_LpxA-like_sf"/>
</dbReference>
<dbReference type="PANTHER" id="PTHR13061">
    <property type="entry name" value="DYNACTIN SUBUNIT P25"/>
    <property type="match status" value="1"/>
</dbReference>